<gene>
    <name evidence="2" type="ORF">VNI00_003510</name>
</gene>
<evidence type="ECO:0000313" key="3">
    <source>
        <dbReference type="Proteomes" id="UP001383192"/>
    </source>
</evidence>
<dbReference type="SUPFAM" id="SSF52047">
    <property type="entry name" value="RNI-like"/>
    <property type="match status" value="1"/>
</dbReference>
<dbReference type="AlphaFoldDB" id="A0AAW0DPN0"/>
<evidence type="ECO:0000256" key="1">
    <source>
        <dbReference type="SAM" id="Coils"/>
    </source>
</evidence>
<dbReference type="InterPro" id="IPR032675">
    <property type="entry name" value="LRR_dom_sf"/>
</dbReference>
<feature type="coiled-coil region" evidence="1">
    <location>
        <begin position="63"/>
        <end position="90"/>
    </location>
</feature>
<accession>A0AAW0DPN0</accession>
<proteinExistence type="predicted"/>
<comment type="caution">
    <text evidence="2">The sequence shown here is derived from an EMBL/GenBank/DDBJ whole genome shotgun (WGS) entry which is preliminary data.</text>
</comment>
<evidence type="ECO:0000313" key="2">
    <source>
        <dbReference type="EMBL" id="KAK7054317.1"/>
    </source>
</evidence>
<evidence type="ECO:0008006" key="4">
    <source>
        <dbReference type="Google" id="ProtNLM"/>
    </source>
</evidence>
<name>A0AAW0DPN0_9AGAR</name>
<sequence length="557" mass="62705">MSVAVANHHAIVVEPTTMGSIDISYSGQDVEAPYSNIPSLAHHLRKNTMPELPYSPEEARARMQQSAQQLEKLRTAIRTLEAEQTALQQYITESQSLSAPIRKLPVEILGDIFSLVCNRGTGNIFGKKSYLPSLYLIGVCSFWRMSCWQGRICGPRLTAAPLHVSVFSGYWSNTSNASSATEWKILSLLLEHAHRWSSATLRLDFQLYVEASAKITAVLEGDDANSDSGYESHPDEPSKPFTRLKVLDLSWFDCRIAAVHSARPVIRLFQYAPALQSLTIHHYDDFFVLPFSQIRNLTVTNVHHSPEPLLSQCSNLERLRLLNFASRELAPEKPVQLSNLTHLEVQVSSYYETLTTKHLFDTLEVPALTAFSIAEPVHRYWDRPTWSQPAFASLLSRSSCSLQQLSFAEVVMAHEELEDTLRLTPALTHLAFIEWQSSKTTKSLLKKLSSDSNQKVIVPSLSHLSLGPDEPLESMVQEMKEMVLLRSRLAEKRGVLTRYFLRHQRIQSSVSRISLVTYAIKGQGSSYTITLRITDVFIPHADQYVSGFSSPMLLNMC</sequence>
<organism evidence="2 3">
    <name type="scientific">Paramarasmius palmivorus</name>
    <dbReference type="NCBI Taxonomy" id="297713"/>
    <lineage>
        <taxon>Eukaryota</taxon>
        <taxon>Fungi</taxon>
        <taxon>Dikarya</taxon>
        <taxon>Basidiomycota</taxon>
        <taxon>Agaricomycotina</taxon>
        <taxon>Agaricomycetes</taxon>
        <taxon>Agaricomycetidae</taxon>
        <taxon>Agaricales</taxon>
        <taxon>Marasmiineae</taxon>
        <taxon>Marasmiaceae</taxon>
        <taxon>Paramarasmius</taxon>
    </lineage>
</organism>
<keyword evidence="3" id="KW-1185">Reference proteome</keyword>
<dbReference type="EMBL" id="JAYKXP010000009">
    <property type="protein sequence ID" value="KAK7054317.1"/>
    <property type="molecule type" value="Genomic_DNA"/>
</dbReference>
<reference evidence="2 3" key="1">
    <citation type="submission" date="2024-01" db="EMBL/GenBank/DDBJ databases">
        <title>A draft genome for a cacao thread blight-causing isolate of Paramarasmius palmivorus.</title>
        <authorList>
            <person name="Baruah I.K."/>
            <person name="Bukari Y."/>
            <person name="Amoako-Attah I."/>
            <person name="Meinhardt L.W."/>
            <person name="Bailey B.A."/>
            <person name="Cohen S.P."/>
        </authorList>
    </citation>
    <scope>NUCLEOTIDE SEQUENCE [LARGE SCALE GENOMIC DNA]</scope>
    <source>
        <strain evidence="2 3">GH-12</strain>
    </source>
</reference>
<dbReference type="Proteomes" id="UP001383192">
    <property type="component" value="Unassembled WGS sequence"/>
</dbReference>
<keyword evidence="1" id="KW-0175">Coiled coil</keyword>
<protein>
    <recommendedName>
        <fullName evidence="4">F-box domain-containing protein</fullName>
    </recommendedName>
</protein>
<dbReference type="Gene3D" id="3.80.10.10">
    <property type="entry name" value="Ribonuclease Inhibitor"/>
    <property type="match status" value="1"/>
</dbReference>